<name>A0ABZ0ZQA2_9ACTN</name>
<accession>A0ABZ0ZQA2</accession>
<protein>
    <recommendedName>
        <fullName evidence="3">Collagen-like protein</fullName>
    </recommendedName>
</protein>
<sequence>MSKDMRNHLRTTGARRGLASLLVVGALGTALGVTGGAQAAALITGQQIKDGTVTNRDVRNATVTGRDVADSAITMADIVGDQTGPAGPRGEQGRTGQTGLEVVGSVSTEPQLLSPGTISNAFLTCGDGRVAIGGGLHASAAGQLQLLDSSPLGSAPESRPGWVVRAYNPPGRPNATMVAYAVCAEVR</sequence>
<dbReference type="RefSeq" id="WP_322937422.1">
    <property type="nucleotide sequence ID" value="NZ_CP141059.1"/>
</dbReference>
<keyword evidence="2" id="KW-1185">Reference proteome</keyword>
<organism evidence="1 2">
    <name type="scientific">Nocardioides bizhenqiangii</name>
    <dbReference type="NCBI Taxonomy" id="3095076"/>
    <lineage>
        <taxon>Bacteria</taxon>
        <taxon>Bacillati</taxon>
        <taxon>Actinomycetota</taxon>
        <taxon>Actinomycetes</taxon>
        <taxon>Propionibacteriales</taxon>
        <taxon>Nocardioidaceae</taxon>
        <taxon>Nocardioides</taxon>
    </lineage>
</organism>
<evidence type="ECO:0000313" key="1">
    <source>
        <dbReference type="EMBL" id="WQQ26529.1"/>
    </source>
</evidence>
<proteinExistence type="predicted"/>
<gene>
    <name evidence="1" type="ORF">SHK19_21565</name>
</gene>
<evidence type="ECO:0008006" key="3">
    <source>
        <dbReference type="Google" id="ProtNLM"/>
    </source>
</evidence>
<evidence type="ECO:0000313" key="2">
    <source>
        <dbReference type="Proteomes" id="UP001327225"/>
    </source>
</evidence>
<dbReference type="EMBL" id="CP141059">
    <property type="protein sequence ID" value="WQQ26529.1"/>
    <property type="molecule type" value="Genomic_DNA"/>
</dbReference>
<reference evidence="2" key="1">
    <citation type="submission" date="2023-12" db="EMBL/GenBank/DDBJ databases">
        <title>Novel species in genus Nocardioides.</title>
        <authorList>
            <person name="Zhou H."/>
        </authorList>
    </citation>
    <scope>NUCLEOTIDE SEQUENCE [LARGE SCALE GENOMIC DNA]</scope>
    <source>
        <strain evidence="2">HM61</strain>
    </source>
</reference>
<dbReference type="Proteomes" id="UP001327225">
    <property type="component" value="Chromosome"/>
</dbReference>